<gene>
    <name evidence="9" type="primary">KAFR0D02030</name>
    <name evidence="9" type="ORF">KAFR_0D02030</name>
</gene>
<evidence type="ECO:0000256" key="7">
    <source>
        <dbReference type="ARBA" id="ARBA00023136"/>
    </source>
</evidence>
<dbReference type="Proteomes" id="UP000005220">
    <property type="component" value="Chromosome 4"/>
</dbReference>
<dbReference type="OrthoDB" id="445566at2759"/>
<evidence type="ECO:0000313" key="9">
    <source>
        <dbReference type="EMBL" id="CCF57850.1"/>
    </source>
</evidence>
<feature type="transmembrane region" description="Helical" evidence="8">
    <location>
        <begin position="50"/>
        <end position="72"/>
    </location>
</feature>
<dbReference type="AlphaFoldDB" id="H2AU00"/>
<keyword evidence="7 8" id="KW-0472">Membrane</keyword>
<comment type="subunit">
    <text evidence="8">Component of the oligosaccharyltransferase (OST) complex.</text>
</comment>
<dbReference type="PANTHER" id="PTHR10705:SF0">
    <property type="entry name" value="DOLICHYL-DIPHOSPHOOLIGOSACCHARIDE--PROTEIN GLYCOSYLTRANSFERASE SUBUNIT DAD1"/>
    <property type="match status" value="1"/>
</dbReference>
<comment type="similarity">
    <text evidence="3 8">Belongs to the DAD/OST2 family.</text>
</comment>
<dbReference type="PANTHER" id="PTHR10705">
    <property type="entry name" value="DOLICHYL-DIPHOSPHOOLIGOSACCHARIDE--PROTEIN GLYCOSYLTRANSFERASE SUBUNIT DAD1"/>
    <property type="match status" value="1"/>
</dbReference>
<protein>
    <recommendedName>
        <fullName evidence="8">Dolichyl-diphosphooligosaccharide--protein glycosyltransferase subunit OST2</fullName>
        <shortName evidence="8">Oligosaccharyl transferase subunit OST2</shortName>
    </recommendedName>
</protein>
<dbReference type="InterPro" id="IPR003038">
    <property type="entry name" value="DAD/Ost2"/>
</dbReference>
<evidence type="ECO:0000256" key="6">
    <source>
        <dbReference type="ARBA" id="ARBA00022989"/>
    </source>
</evidence>
<sequence length="134" mass="15173">MAGPRQLKKDSKSESKTTTASSITKDFAEAFNLSIDSYFKQVNSNNKLKLIDIFAFFLVLIALIQFVFVCLIRDNFPFNAFLAGFIICVGQFILLMCLRMQLLSPFEGISTNRAFGEFVLASLLLHFICLHFIN</sequence>
<organism evidence="9 10">
    <name type="scientific">Kazachstania africana (strain ATCC 22294 / BCRC 22015 / CBS 2517 / CECT 1963 / NBRC 1671 / NRRL Y-8276)</name>
    <name type="common">Yeast</name>
    <name type="synonym">Kluyveromyces africanus</name>
    <dbReference type="NCBI Taxonomy" id="1071382"/>
    <lineage>
        <taxon>Eukaryota</taxon>
        <taxon>Fungi</taxon>
        <taxon>Dikarya</taxon>
        <taxon>Ascomycota</taxon>
        <taxon>Saccharomycotina</taxon>
        <taxon>Saccharomycetes</taxon>
        <taxon>Saccharomycetales</taxon>
        <taxon>Saccharomycetaceae</taxon>
        <taxon>Kazachstania</taxon>
    </lineage>
</organism>
<name>H2AU00_KAZAF</name>
<dbReference type="GeneID" id="13885808"/>
<comment type="subcellular location">
    <subcellularLocation>
        <location evidence="1 8">Endoplasmic reticulum membrane</location>
        <topology evidence="1 8">Multi-pass membrane protein</topology>
    </subcellularLocation>
</comment>
<dbReference type="FunCoup" id="H2AU00">
    <property type="interactions" value="777"/>
</dbReference>
<dbReference type="STRING" id="1071382.H2AU00"/>
<evidence type="ECO:0000256" key="8">
    <source>
        <dbReference type="RuleBase" id="RU361136"/>
    </source>
</evidence>
<proteinExistence type="inferred from homology"/>
<keyword evidence="4 8" id="KW-0812">Transmembrane</keyword>
<keyword evidence="6 8" id="KW-1133">Transmembrane helix</keyword>
<dbReference type="GO" id="GO:0006487">
    <property type="term" value="P:protein N-linked glycosylation"/>
    <property type="evidence" value="ECO:0007669"/>
    <property type="project" value="EnsemblFungi"/>
</dbReference>
<evidence type="ECO:0000313" key="10">
    <source>
        <dbReference type="Proteomes" id="UP000005220"/>
    </source>
</evidence>
<dbReference type="EMBL" id="HE650824">
    <property type="protein sequence ID" value="CCF57850.1"/>
    <property type="molecule type" value="Genomic_DNA"/>
</dbReference>
<evidence type="ECO:0000256" key="5">
    <source>
        <dbReference type="ARBA" id="ARBA00022824"/>
    </source>
</evidence>
<evidence type="ECO:0000256" key="3">
    <source>
        <dbReference type="ARBA" id="ARBA00009386"/>
    </source>
</evidence>
<dbReference type="RefSeq" id="XP_003956985.1">
    <property type="nucleotide sequence ID" value="XM_003956936.1"/>
</dbReference>
<feature type="transmembrane region" description="Helical" evidence="8">
    <location>
        <begin position="114"/>
        <end position="133"/>
    </location>
</feature>
<comment type="pathway">
    <text evidence="2 8">Protein modification; protein glycosylation.</text>
</comment>
<dbReference type="Pfam" id="PF02109">
    <property type="entry name" value="DAD"/>
    <property type="match status" value="1"/>
</dbReference>
<comment type="function">
    <text evidence="8">Subunit of the oligosaccharyl transferase (OST) complex that catalyzes the initial transfer of a defined glycan (Glc(3)Man(9)GlcNAc(2) in eukaryotes) from the lipid carrier dolichol-pyrophosphate to an asparagine residue within an Asn-X-Ser/Thr consensus motif in nascent polypeptide chains, the first step in protein N-glycosylation. N-glycosylation occurs cotranslationally and the complex associates with the Sec61 complex at the channel-forming translocon complex that mediates protein translocation across the endoplasmic reticulum (ER). All subunits are required for a maximal enzyme activity.</text>
</comment>
<dbReference type="PIRSF" id="PIRSF005588">
    <property type="entry name" value="DAD"/>
    <property type="match status" value="1"/>
</dbReference>
<keyword evidence="5 8" id="KW-0256">Endoplasmic reticulum</keyword>
<evidence type="ECO:0000256" key="2">
    <source>
        <dbReference type="ARBA" id="ARBA00004922"/>
    </source>
</evidence>
<dbReference type="KEGG" id="kaf:KAFR_0D02030"/>
<evidence type="ECO:0000256" key="1">
    <source>
        <dbReference type="ARBA" id="ARBA00004477"/>
    </source>
</evidence>
<evidence type="ECO:0000256" key="4">
    <source>
        <dbReference type="ARBA" id="ARBA00022692"/>
    </source>
</evidence>
<dbReference type="InParanoid" id="H2AU00"/>
<dbReference type="GO" id="GO:0008250">
    <property type="term" value="C:oligosaccharyltransferase complex"/>
    <property type="evidence" value="ECO:0007669"/>
    <property type="project" value="EnsemblFungi"/>
</dbReference>
<accession>H2AU00</accession>
<keyword evidence="10" id="KW-1185">Reference proteome</keyword>
<reference evidence="9 10" key="1">
    <citation type="journal article" date="2011" name="Proc. Natl. Acad. Sci. U.S.A.">
        <title>Evolutionary erosion of yeast sex chromosomes by mating-type switching accidents.</title>
        <authorList>
            <person name="Gordon J.L."/>
            <person name="Armisen D."/>
            <person name="Proux-Wera E."/>
            <person name="Oheigeartaigh S.S."/>
            <person name="Byrne K.P."/>
            <person name="Wolfe K.H."/>
        </authorList>
    </citation>
    <scope>NUCLEOTIDE SEQUENCE [LARGE SCALE GENOMIC DNA]</scope>
    <source>
        <strain evidence="10">ATCC 22294 / BCRC 22015 / CBS 2517 / CECT 1963 / NBRC 1671 / NRRL Y-8276</strain>
    </source>
</reference>
<dbReference type="HOGENOM" id="CLU_111220_1_1_1"/>
<dbReference type="UniPathway" id="UPA00378"/>
<feature type="transmembrane region" description="Helical" evidence="8">
    <location>
        <begin position="78"/>
        <end position="102"/>
    </location>
</feature>
<dbReference type="eggNOG" id="KOG1746">
    <property type="taxonomic scope" value="Eukaryota"/>
</dbReference>